<dbReference type="AlphaFoldDB" id="A0A0B6CYG1"/>
<dbReference type="Proteomes" id="UP000031830">
    <property type="component" value="Chromosome"/>
</dbReference>
<dbReference type="EMBL" id="CP009440">
    <property type="protein sequence ID" value="AJI53885.1"/>
    <property type="molecule type" value="Genomic_DNA"/>
</dbReference>
<dbReference type="GeneID" id="45433966"/>
<proteinExistence type="predicted"/>
<dbReference type="KEGG" id="fpz:LA55_740"/>
<dbReference type="OrthoDB" id="5605703at2"/>
<reference evidence="1 2" key="1">
    <citation type="journal article" date="2015" name="Genome Announc.">
        <title>Genome sequencing of 18 francisella strains to aid in assay development and testing.</title>
        <authorList>
            <person name="Johnson S.L."/>
            <person name="Daligault H.E."/>
            <person name="Davenport K.W."/>
            <person name="Coyne S.R."/>
            <person name="Frey K.G."/>
            <person name="Koroleva G.I."/>
            <person name="Broomall S.M."/>
            <person name="Bishop-Lilly K.A."/>
            <person name="Bruce D.C."/>
            <person name="Chertkov O."/>
            <person name="Freitas T."/>
            <person name="Jaissle J."/>
            <person name="Ladner J.T."/>
            <person name="Rosenzweig C.N."/>
            <person name="Gibbons H.S."/>
            <person name="Palacios G.F."/>
            <person name="Redden C.L."/>
            <person name="Xu Y."/>
            <person name="Minogue T.D."/>
            <person name="Chain P.S."/>
        </authorList>
    </citation>
    <scope>NUCLEOTIDE SEQUENCE [LARGE SCALE GENOMIC DNA]</scope>
    <source>
        <strain evidence="1 2">GA01-2794</strain>
    </source>
</reference>
<protein>
    <submittedName>
        <fullName evidence="1">Uncharacterized protein</fullName>
    </submittedName>
</protein>
<dbReference type="STRING" id="28110.KU46_1793"/>
<evidence type="ECO:0000313" key="1">
    <source>
        <dbReference type="EMBL" id="AJI53885.1"/>
    </source>
</evidence>
<accession>A0A0B6CYG1</accession>
<dbReference type="RefSeq" id="WP_014715247.1">
    <property type="nucleotide sequence ID" value="NZ_CP009440.1"/>
</dbReference>
<gene>
    <name evidence="1" type="ORF">LA55_740</name>
</gene>
<sequence>MNKITSFFVGAIISFSLFSFSYSFNDTENLLYLQAYYNKQNVEKVNTFHQGSRMSRYSTNLKVDDYR</sequence>
<name>A0A0B6CYG1_9GAMM</name>
<organism evidence="1 2">
    <name type="scientific">Francisella philomiragia</name>
    <dbReference type="NCBI Taxonomy" id="28110"/>
    <lineage>
        <taxon>Bacteria</taxon>
        <taxon>Pseudomonadati</taxon>
        <taxon>Pseudomonadota</taxon>
        <taxon>Gammaproteobacteria</taxon>
        <taxon>Thiotrichales</taxon>
        <taxon>Francisellaceae</taxon>
        <taxon>Francisella</taxon>
    </lineage>
</organism>
<evidence type="ECO:0000313" key="2">
    <source>
        <dbReference type="Proteomes" id="UP000031830"/>
    </source>
</evidence>